<accession>A0ABS1H7F4</accession>
<dbReference type="Proteomes" id="UP000618943">
    <property type="component" value="Unassembled WGS sequence"/>
</dbReference>
<sequence>MEITISRLIILFDNAVNSRSVTKTFESDVIPRKGDFIYSTAFERDEEVEVSSVFIDYERNECFVYLDPLSIESDDIKYLKQTVDMYMLHEWKCEFYAFD</sequence>
<organism evidence="1 2">
    <name type="scientific">Viridibacillus soli</name>
    <dbReference type="NCBI Taxonomy" id="2798301"/>
    <lineage>
        <taxon>Bacteria</taxon>
        <taxon>Bacillati</taxon>
        <taxon>Bacillota</taxon>
        <taxon>Bacilli</taxon>
        <taxon>Bacillales</taxon>
        <taxon>Caryophanaceae</taxon>
        <taxon>Viridibacillus</taxon>
    </lineage>
</organism>
<dbReference type="RefSeq" id="WP_200749074.1">
    <property type="nucleotide sequence ID" value="NZ_JAEOAH010000013.1"/>
</dbReference>
<name>A0ABS1H7F4_9BACL</name>
<keyword evidence="2" id="KW-1185">Reference proteome</keyword>
<protein>
    <submittedName>
        <fullName evidence="1">Uncharacterized protein</fullName>
    </submittedName>
</protein>
<proteinExistence type="predicted"/>
<evidence type="ECO:0000313" key="1">
    <source>
        <dbReference type="EMBL" id="MBK3495330.1"/>
    </source>
</evidence>
<reference evidence="1 2" key="1">
    <citation type="submission" date="2020-12" db="EMBL/GenBank/DDBJ databases">
        <title>YIM B01967 draft genome.</title>
        <authorList>
            <person name="Yan X."/>
        </authorList>
    </citation>
    <scope>NUCLEOTIDE SEQUENCE [LARGE SCALE GENOMIC DNA]</scope>
    <source>
        <strain evidence="1 2">YIM B01967</strain>
    </source>
</reference>
<comment type="caution">
    <text evidence="1">The sequence shown here is derived from an EMBL/GenBank/DDBJ whole genome shotgun (WGS) entry which is preliminary data.</text>
</comment>
<gene>
    <name evidence="1" type="ORF">JFL43_10810</name>
</gene>
<dbReference type="EMBL" id="JAEOAH010000013">
    <property type="protein sequence ID" value="MBK3495330.1"/>
    <property type="molecule type" value="Genomic_DNA"/>
</dbReference>
<evidence type="ECO:0000313" key="2">
    <source>
        <dbReference type="Proteomes" id="UP000618943"/>
    </source>
</evidence>